<dbReference type="EMBL" id="LAZR01051402">
    <property type="protein sequence ID" value="KKK85237.1"/>
    <property type="molecule type" value="Genomic_DNA"/>
</dbReference>
<feature type="compositionally biased region" description="Basic and acidic residues" evidence="1">
    <location>
        <begin position="28"/>
        <end position="38"/>
    </location>
</feature>
<evidence type="ECO:0000313" key="2">
    <source>
        <dbReference type="EMBL" id="KKK85237.1"/>
    </source>
</evidence>
<feature type="region of interest" description="Disordered" evidence="1">
    <location>
        <begin position="1"/>
        <end position="38"/>
    </location>
</feature>
<name>A0A0F8YUW1_9ZZZZ</name>
<evidence type="ECO:0000256" key="1">
    <source>
        <dbReference type="SAM" id="MobiDB-lite"/>
    </source>
</evidence>
<dbReference type="AlphaFoldDB" id="A0A0F8YUW1"/>
<organism evidence="2">
    <name type="scientific">marine sediment metagenome</name>
    <dbReference type="NCBI Taxonomy" id="412755"/>
    <lineage>
        <taxon>unclassified sequences</taxon>
        <taxon>metagenomes</taxon>
        <taxon>ecological metagenomes</taxon>
    </lineage>
</organism>
<feature type="non-terminal residue" evidence="2">
    <location>
        <position position="267"/>
    </location>
</feature>
<gene>
    <name evidence="2" type="ORF">LCGC14_2775320</name>
</gene>
<sequence length="267" mass="29403">MVNGINQTPPTNLPSQNIGKTKPTQSTQKKEKTPKQLCNEKEGFVWNERTQTCQTTAEFNKSERERKAEISAKFTAKQRGGRIGGRAEGGLSLADRQELADARSRRAGLPIQLLEPLGGSFSQRRLQERGGVSGVGGVGGVGVGAEPEFLSIEEENRRIAKLKKQGAFDEGTPRETILTSDAFKFGEFGAVPESIPVFTPAMKGIRNAFILSDKKIFGVGKTPEHKFAIFNKEEFENLDDLTIRELALFEIRRDAFNEGISGNERFG</sequence>
<feature type="compositionally biased region" description="Polar residues" evidence="1">
    <location>
        <begin position="1"/>
        <end position="27"/>
    </location>
</feature>
<reference evidence="2" key="1">
    <citation type="journal article" date="2015" name="Nature">
        <title>Complex archaea that bridge the gap between prokaryotes and eukaryotes.</title>
        <authorList>
            <person name="Spang A."/>
            <person name="Saw J.H."/>
            <person name="Jorgensen S.L."/>
            <person name="Zaremba-Niedzwiedzka K."/>
            <person name="Martijn J."/>
            <person name="Lind A.E."/>
            <person name="van Eijk R."/>
            <person name="Schleper C."/>
            <person name="Guy L."/>
            <person name="Ettema T.J."/>
        </authorList>
    </citation>
    <scope>NUCLEOTIDE SEQUENCE</scope>
</reference>
<proteinExistence type="predicted"/>
<protein>
    <submittedName>
        <fullName evidence="2">Uncharacterized protein</fullName>
    </submittedName>
</protein>
<comment type="caution">
    <text evidence="2">The sequence shown here is derived from an EMBL/GenBank/DDBJ whole genome shotgun (WGS) entry which is preliminary data.</text>
</comment>
<accession>A0A0F8YUW1</accession>